<gene>
    <name evidence="1" type="ordered locus">AM1_5666</name>
</gene>
<evidence type="ECO:0000313" key="2">
    <source>
        <dbReference type="Proteomes" id="UP000000268"/>
    </source>
</evidence>
<dbReference type="Proteomes" id="UP000000268">
    <property type="component" value="Chromosome"/>
</dbReference>
<dbReference type="HOGENOM" id="CLU_3323255_0_0_3"/>
<name>B0CG60_ACAM1</name>
<keyword evidence="2" id="KW-1185">Reference proteome</keyword>
<organism evidence="1 2">
    <name type="scientific">Acaryochloris marina (strain MBIC 11017)</name>
    <dbReference type="NCBI Taxonomy" id="329726"/>
    <lineage>
        <taxon>Bacteria</taxon>
        <taxon>Bacillati</taxon>
        <taxon>Cyanobacteriota</taxon>
        <taxon>Cyanophyceae</taxon>
        <taxon>Acaryochloridales</taxon>
        <taxon>Acaryochloridaceae</taxon>
        <taxon>Acaryochloris</taxon>
    </lineage>
</organism>
<reference evidence="1 2" key="1">
    <citation type="journal article" date="2008" name="Proc. Natl. Acad. Sci. U.S.A.">
        <title>Niche adaptation and genome expansion in the chlorophyll d-producing cyanobacterium Acaryochloris marina.</title>
        <authorList>
            <person name="Swingley W.D."/>
            <person name="Chen M."/>
            <person name="Cheung P.C."/>
            <person name="Conrad A.L."/>
            <person name="Dejesa L.C."/>
            <person name="Hao J."/>
            <person name="Honchak B.M."/>
            <person name="Karbach L.E."/>
            <person name="Kurdoglu A."/>
            <person name="Lahiri S."/>
            <person name="Mastrian S.D."/>
            <person name="Miyashita H."/>
            <person name="Page L."/>
            <person name="Ramakrishna P."/>
            <person name="Satoh S."/>
            <person name="Sattley W.M."/>
            <person name="Shimada Y."/>
            <person name="Taylor H.L."/>
            <person name="Tomo T."/>
            <person name="Tsuchiya T."/>
            <person name="Wang Z.T."/>
            <person name="Raymond J."/>
            <person name="Mimuro M."/>
            <person name="Blankenship R.E."/>
            <person name="Touchman J.W."/>
        </authorList>
    </citation>
    <scope>NUCLEOTIDE SEQUENCE [LARGE SCALE GENOMIC DNA]</scope>
    <source>
        <strain evidence="2">MBIC 11017</strain>
    </source>
</reference>
<evidence type="ECO:0000313" key="1">
    <source>
        <dbReference type="EMBL" id="ABW30613.1"/>
    </source>
</evidence>
<accession>B0CG60</accession>
<protein>
    <submittedName>
        <fullName evidence="1">Uncharacterized protein</fullName>
    </submittedName>
</protein>
<sequence length="38" mass="4208">MSSEDAMGIFLLNVGVVRKAVFSFPSNQWFQSQTAAQD</sequence>
<dbReference type="AlphaFoldDB" id="B0CG60"/>
<dbReference type="KEGG" id="amr:AM1_5666"/>
<dbReference type="EMBL" id="CP000828">
    <property type="protein sequence ID" value="ABW30613.1"/>
    <property type="molecule type" value="Genomic_DNA"/>
</dbReference>
<proteinExistence type="predicted"/>